<organism evidence="2 3">
    <name type="scientific">Colletotrichum salicis</name>
    <dbReference type="NCBI Taxonomy" id="1209931"/>
    <lineage>
        <taxon>Eukaryota</taxon>
        <taxon>Fungi</taxon>
        <taxon>Dikarya</taxon>
        <taxon>Ascomycota</taxon>
        <taxon>Pezizomycotina</taxon>
        <taxon>Sordariomycetes</taxon>
        <taxon>Hypocreomycetidae</taxon>
        <taxon>Glomerellales</taxon>
        <taxon>Glomerellaceae</taxon>
        <taxon>Colletotrichum</taxon>
        <taxon>Colletotrichum acutatum species complex</taxon>
    </lineage>
</organism>
<protein>
    <submittedName>
        <fullName evidence="2">Uncharacterized protein</fullName>
    </submittedName>
</protein>
<feature type="region of interest" description="Disordered" evidence="1">
    <location>
        <begin position="56"/>
        <end position="138"/>
    </location>
</feature>
<sequence>MSTPIHYGTDGRQYYKANSGQWYPYTEPSYSNANQTPTQQYHQAQYAEQRPSYHQYADNTAEAGSFHGGTDPYGADDFATASSPTRTGEKETAIYVKKQEREQRHREQLRRGGYSSRRKHEKETKKKIEETLKPFQQK</sequence>
<evidence type="ECO:0000256" key="1">
    <source>
        <dbReference type="SAM" id="MobiDB-lite"/>
    </source>
</evidence>
<proteinExistence type="predicted"/>
<evidence type="ECO:0000313" key="3">
    <source>
        <dbReference type="Proteomes" id="UP000070121"/>
    </source>
</evidence>
<gene>
    <name evidence="2" type="ORF">CSAL01_07072</name>
</gene>
<keyword evidence="3" id="KW-1185">Reference proteome</keyword>
<dbReference type="OrthoDB" id="4848634at2759"/>
<comment type="caution">
    <text evidence="2">The sequence shown here is derived from an EMBL/GenBank/DDBJ whole genome shotgun (WGS) entry which is preliminary data.</text>
</comment>
<reference evidence="2 3" key="1">
    <citation type="submission" date="2014-02" db="EMBL/GenBank/DDBJ databases">
        <title>The genome sequence of Colletotrichum salicis CBS 607.94.</title>
        <authorList>
            <person name="Baroncelli R."/>
            <person name="Thon M.R."/>
        </authorList>
    </citation>
    <scope>NUCLEOTIDE SEQUENCE [LARGE SCALE GENOMIC DNA]</scope>
    <source>
        <strain evidence="2 3">CBS 607.94</strain>
    </source>
</reference>
<dbReference type="Proteomes" id="UP000070121">
    <property type="component" value="Unassembled WGS sequence"/>
</dbReference>
<dbReference type="AlphaFoldDB" id="A0A135UJA9"/>
<accession>A0A135UJA9</accession>
<evidence type="ECO:0000313" key="2">
    <source>
        <dbReference type="EMBL" id="KXH60446.1"/>
    </source>
</evidence>
<feature type="compositionally biased region" description="Basic and acidic residues" evidence="1">
    <location>
        <begin position="121"/>
        <end position="132"/>
    </location>
</feature>
<dbReference type="EMBL" id="JFFI01001385">
    <property type="protein sequence ID" value="KXH60446.1"/>
    <property type="molecule type" value="Genomic_DNA"/>
</dbReference>
<name>A0A135UJA9_9PEZI</name>
<feature type="compositionally biased region" description="Basic and acidic residues" evidence="1">
    <location>
        <begin position="87"/>
        <end position="110"/>
    </location>
</feature>